<dbReference type="PANTHER" id="PTHR33048:SF47">
    <property type="entry name" value="INTEGRAL MEMBRANE PROTEIN-RELATED"/>
    <property type="match status" value="1"/>
</dbReference>
<reference evidence="8" key="1">
    <citation type="journal article" date="2023" name="Mol. Phylogenet. Evol.">
        <title>Genome-scale phylogeny and comparative genomics of the fungal order Sordariales.</title>
        <authorList>
            <person name="Hensen N."/>
            <person name="Bonometti L."/>
            <person name="Westerberg I."/>
            <person name="Brannstrom I.O."/>
            <person name="Guillou S."/>
            <person name="Cros-Aarteil S."/>
            <person name="Calhoun S."/>
            <person name="Haridas S."/>
            <person name="Kuo A."/>
            <person name="Mondo S."/>
            <person name="Pangilinan J."/>
            <person name="Riley R."/>
            <person name="LaButti K."/>
            <person name="Andreopoulos B."/>
            <person name="Lipzen A."/>
            <person name="Chen C."/>
            <person name="Yan M."/>
            <person name="Daum C."/>
            <person name="Ng V."/>
            <person name="Clum A."/>
            <person name="Steindorff A."/>
            <person name="Ohm R.A."/>
            <person name="Martin F."/>
            <person name="Silar P."/>
            <person name="Natvig D.O."/>
            <person name="Lalanne C."/>
            <person name="Gautier V."/>
            <person name="Ament-Velasquez S.L."/>
            <person name="Kruys A."/>
            <person name="Hutchinson M.I."/>
            <person name="Powell A.J."/>
            <person name="Barry K."/>
            <person name="Miller A.N."/>
            <person name="Grigoriev I.V."/>
            <person name="Debuchy R."/>
            <person name="Gladieux P."/>
            <person name="Hiltunen Thoren M."/>
            <person name="Johannesson H."/>
        </authorList>
    </citation>
    <scope>NUCLEOTIDE SEQUENCE</scope>
    <source>
        <strain evidence="8">CBS 359.72</strain>
    </source>
</reference>
<feature type="transmembrane region" description="Helical" evidence="6">
    <location>
        <begin position="12"/>
        <end position="29"/>
    </location>
</feature>
<evidence type="ECO:0000256" key="4">
    <source>
        <dbReference type="ARBA" id="ARBA00023136"/>
    </source>
</evidence>
<keyword evidence="4 6" id="KW-0472">Membrane</keyword>
<comment type="caution">
    <text evidence="8">The sequence shown here is derived from an EMBL/GenBank/DDBJ whole genome shotgun (WGS) entry which is preliminary data.</text>
</comment>
<evidence type="ECO:0000313" key="8">
    <source>
        <dbReference type="EMBL" id="KAK4248391.1"/>
    </source>
</evidence>
<keyword evidence="3 6" id="KW-1133">Transmembrane helix</keyword>
<feature type="transmembrane region" description="Helical" evidence="6">
    <location>
        <begin position="105"/>
        <end position="127"/>
    </location>
</feature>
<proteinExistence type="inferred from homology"/>
<dbReference type="EMBL" id="MU857638">
    <property type="protein sequence ID" value="KAK4248391.1"/>
    <property type="molecule type" value="Genomic_DNA"/>
</dbReference>
<keyword evidence="9" id="KW-1185">Reference proteome</keyword>
<feature type="transmembrane region" description="Helical" evidence="6">
    <location>
        <begin position="50"/>
        <end position="70"/>
    </location>
</feature>
<feature type="domain" description="Rhodopsin" evidence="7">
    <location>
        <begin position="29"/>
        <end position="227"/>
    </location>
</feature>
<dbReference type="PANTHER" id="PTHR33048">
    <property type="entry name" value="PTH11-LIKE INTEGRAL MEMBRANE PROTEIN (AFU_ORTHOLOGUE AFUA_5G11245)"/>
    <property type="match status" value="1"/>
</dbReference>
<evidence type="ECO:0000256" key="5">
    <source>
        <dbReference type="ARBA" id="ARBA00038359"/>
    </source>
</evidence>
<gene>
    <name evidence="8" type="ORF">C7999DRAFT_13639</name>
</gene>
<dbReference type="GO" id="GO:0016020">
    <property type="term" value="C:membrane"/>
    <property type="evidence" value="ECO:0007669"/>
    <property type="project" value="UniProtKB-SubCell"/>
</dbReference>
<protein>
    <recommendedName>
        <fullName evidence="7">Rhodopsin domain-containing protein</fullName>
    </recommendedName>
</protein>
<dbReference type="Pfam" id="PF20684">
    <property type="entry name" value="Fung_rhodopsin"/>
    <property type="match status" value="1"/>
</dbReference>
<evidence type="ECO:0000256" key="1">
    <source>
        <dbReference type="ARBA" id="ARBA00004141"/>
    </source>
</evidence>
<evidence type="ECO:0000256" key="2">
    <source>
        <dbReference type="ARBA" id="ARBA00022692"/>
    </source>
</evidence>
<keyword evidence="2 6" id="KW-0812">Transmembrane</keyword>
<evidence type="ECO:0000256" key="3">
    <source>
        <dbReference type="ARBA" id="ARBA00022989"/>
    </source>
</evidence>
<organism evidence="8 9">
    <name type="scientific">Corynascus novoguineensis</name>
    <dbReference type="NCBI Taxonomy" id="1126955"/>
    <lineage>
        <taxon>Eukaryota</taxon>
        <taxon>Fungi</taxon>
        <taxon>Dikarya</taxon>
        <taxon>Ascomycota</taxon>
        <taxon>Pezizomycotina</taxon>
        <taxon>Sordariomycetes</taxon>
        <taxon>Sordariomycetidae</taxon>
        <taxon>Sordariales</taxon>
        <taxon>Chaetomiaceae</taxon>
        <taxon>Corynascus</taxon>
    </lineage>
</organism>
<feature type="transmembrane region" description="Helical" evidence="6">
    <location>
        <begin position="180"/>
        <end position="207"/>
    </location>
</feature>
<dbReference type="AlphaFoldDB" id="A0AAN7CUQ7"/>
<dbReference type="Proteomes" id="UP001303647">
    <property type="component" value="Unassembled WGS sequence"/>
</dbReference>
<evidence type="ECO:0000256" key="6">
    <source>
        <dbReference type="SAM" id="Phobius"/>
    </source>
</evidence>
<name>A0AAN7CUQ7_9PEZI</name>
<sequence>MSTGLNEDGQRFLAVIIVCPAIAVVASALRMWCKAVTMKSGFRSFHIDDWMILATTVTYLAAESAIYWGLFDGNRGVEIGELTAELFASPSLEKLRSMENYLESLFIGNTIVCLTFFLAKLSVCLLYRRIFSTQPFRKICLVLMVISALWFVAAEVTNLVTCIPIDSFWHRLKPGKCINFNLFSLIIGIFDILIDVTILILPIRAVLSLQLPTKTKAMVSGIFLLGGL</sequence>
<comment type="similarity">
    <text evidence="5">Belongs to the SAT4 family.</text>
</comment>
<reference evidence="8" key="2">
    <citation type="submission" date="2023-05" db="EMBL/GenBank/DDBJ databases">
        <authorList>
            <consortium name="Lawrence Berkeley National Laboratory"/>
            <person name="Steindorff A."/>
            <person name="Hensen N."/>
            <person name="Bonometti L."/>
            <person name="Westerberg I."/>
            <person name="Brannstrom I.O."/>
            <person name="Guillou S."/>
            <person name="Cros-Aarteil S."/>
            <person name="Calhoun S."/>
            <person name="Haridas S."/>
            <person name="Kuo A."/>
            <person name="Mondo S."/>
            <person name="Pangilinan J."/>
            <person name="Riley R."/>
            <person name="Labutti K."/>
            <person name="Andreopoulos B."/>
            <person name="Lipzen A."/>
            <person name="Chen C."/>
            <person name="Yanf M."/>
            <person name="Daum C."/>
            <person name="Ng V."/>
            <person name="Clum A."/>
            <person name="Ohm R."/>
            <person name="Martin F."/>
            <person name="Silar P."/>
            <person name="Natvig D."/>
            <person name="Lalanne C."/>
            <person name="Gautier V."/>
            <person name="Ament-Velasquez S.L."/>
            <person name="Kruys A."/>
            <person name="Hutchinson M.I."/>
            <person name="Powell A.J."/>
            <person name="Barry K."/>
            <person name="Miller A.N."/>
            <person name="Grigoriev I.V."/>
            <person name="Debuchy R."/>
            <person name="Gladieux P."/>
            <person name="Thoren M.H."/>
            <person name="Johannesson H."/>
        </authorList>
    </citation>
    <scope>NUCLEOTIDE SEQUENCE</scope>
    <source>
        <strain evidence="8">CBS 359.72</strain>
    </source>
</reference>
<evidence type="ECO:0000313" key="9">
    <source>
        <dbReference type="Proteomes" id="UP001303647"/>
    </source>
</evidence>
<evidence type="ECO:0000259" key="7">
    <source>
        <dbReference type="Pfam" id="PF20684"/>
    </source>
</evidence>
<accession>A0AAN7CUQ7</accession>
<dbReference type="InterPro" id="IPR052337">
    <property type="entry name" value="SAT4-like"/>
</dbReference>
<comment type="subcellular location">
    <subcellularLocation>
        <location evidence="1">Membrane</location>
        <topology evidence="1">Multi-pass membrane protein</topology>
    </subcellularLocation>
</comment>
<feature type="transmembrane region" description="Helical" evidence="6">
    <location>
        <begin position="139"/>
        <end position="160"/>
    </location>
</feature>
<dbReference type="InterPro" id="IPR049326">
    <property type="entry name" value="Rhodopsin_dom_fungi"/>
</dbReference>